<name>A0A2D0N3A5_FLAN2</name>
<dbReference type="Pfam" id="PF02412">
    <property type="entry name" value="TSP_3"/>
    <property type="match status" value="3"/>
</dbReference>
<dbReference type="InterPro" id="IPR036737">
    <property type="entry name" value="OmpA-like_sf"/>
</dbReference>
<dbReference type="InterPro" id="IPR006665">
    <property type="entry name" value="OmpA-like"/>
</dbReference>
<dbReference type="EMBL" id="PDUD01000035">
    <property type="protein sequence ID" value="PHN02985.1"/>
    <property type="molecule type" value="Genomic_DNA"/>
</dbReference>
<dbReference type="SUPFAM" id="SSF103647">
    <property type="entry name" value="TSP type-3 repeat"/>
    <property type="match status" value="2"/>
</dbReference>
<dbReference type="InterPro" id="IPR050330">
    <property type="entry name" value="Bact_OuterMem_StrucFunc"/>
</dbReference>
<dbReference type="AlphaFoldDB" id="A0A2D0N3A5"/>
<organism evidence="13 14">
    <name type="scientific">Flavilitoribacter nigricans (strain ATCC 23147 / DSM 23189 / NBRC 102662 / NCIMB 1420 / SS-2)</name>
    <name type="common">Lewinella nigricans</name>
    <dbReference type="NCBI Taxonomy" id="1122177"/>
    <lineage>
        <taxon>Bacteria</taxon>
        <taxon>Pseudomonadati</taxon>
        <taxon>Bacteroidota</taxon>
        <taxon>Saprospiria</taxon>
        <taxon>Saprospirales</taxon>
        <taxon>Lewinellaceae</taxon>
        <taxon>Flavilitoribacter</taxon>
    </lineage>
</organism>
<protein>
    <recommendedName>
        <fullName evidence="12">OmpA-like domain-containing protein</fullName>
    </recommendedName>
</protein>
<dbReference type="PANTHER" id="PTHR30329:SF21">
    <property type="entry name" value="LIPOPROTEIN YIAD-RELATED"/>
    <property type="match status" value="1"/>
</dbReference>
<keyword evidence="5" id="KW-0732">Signal</keyword>
<evidence type="ECO:0000256" key="6">
    <source>
        <dbReference type="ARBA" id="ARBA00023065"/>
    </source>
</evidence>
<feature type="domain" description="OmpA-like" evidence="12">
    <location>
        <begin position="395"/>
        <end position="511"/>
    </location>
</feature>
<evidence type="ECO:0000256" key="7">
    <source>
        <dbReference type="ARBA" id="ARBA00023114"/>
    </source>
</evidence>
<keyword evidence="14" id="KW-1185">Reference proteome</keyword>
<dbReference type="GO" id="GO:0015288">
    <property type="term" value="F:porin activity"/>
    <property type="evidence" value="ECO:0007669"/>
    <property type="project" value="UniProtKB-KW"/>
</dbReference>
<evidence type="ECO:0000256" key="9">
    <source>
        <dbReference type="ARBA" id="ARBA00023237"/>
    </source>
</evidence>
<evidence type="ECO:0000256" key="8">
    <source>
        <dbReference type="ARBA" id="ARBA00023136"/>
    </source>
</evidence>
<dbReference type="InterPro" id="IPR006664">
    <property type="entry name" value="OMP_bac"/>
</dbReference>
<reference evidence="13 14" key="1">
    <citation type="submission" date="2017-10" db="EMBL/GenBank/DDBJ databases">
        <title>The draft genome sequence of Lewinella nigricans NBRC 102662.</title>
        <authorList>
            <person name="Wang K."/>
        </authorList>
    </citation>
    <scope>NUCLEOTIDE SEQUENCE [LARGE SCALE GENOMIC DNA]</scope>
    <source>
        <strain evidence="13 14">NBRC 102662</strain>
    </source>
</reference>
<dbReference type="CDD" id="cd07185">
    <property type="entry name" value="OmpA_C-like"/>
    <property type="match status" value="1"/>
</dbReference>
<dbReference type="InterPro" id="IPR028974">
    <property type="entry name" value="TSP_type-3_rpt"/>
</dbReference>
<evidence type="ECO:0000256" key="4">
    <source>
        <dbReference type="ARBA" id="ARBA00022692"/>
    </source>
</evidence>
<dbReference type="OrthoDB" id="1522982at2"/>
<dbReference type="GO" id="GO:0007155">
    <property type="term" value="P:cell adhesion"/>
    <property type="evidence" value="ECO:0007669"/>
    <property type="project" value="InterPro"/>
</dbReference>
<dbReference type="Pfam" id="PF00691">
    <property type="entry name" value="OmpA"/>
    <property type="match status" value="1"/>
</dbReference>
<sequence length="511" mass="54713">MRKIIFLLVCVGLGLQLSGQEMQKEKVSSSAISAKLLFIDYGTPNDLDDLKVTNGLEIGFLYNFNRFIGIGVPLKVGVANVFEDINNRNIISVDGVLRLQYQAAEESPVIPYIFGGVGYVSEVSNQNNMQIPLGAGLNIRLGQNSYGNIQGEYRMSDLENRNNLQLGVGYVYKFGKMDRDRDGIADNEDDCPDIAGVASANGCPDADGDGIVDLQDHCPQVPGIPELSGCPDRDGDGVADDDDQCPDEPGTVDGCPDSDEDGVADKSDDCPEVPGVAELNGCPDRDGDGIKDAEDKCPDEAGTAATNGCPDRDGDGIIDAEDECPDEAGTARTRGCPDRDGDGVADADDRCPDVEGPYSGCPDTDGDGLMDADDSCPDTPGLITNKGCPEIAEEVKEVLEFAMRAVQFQTGKSTLLPASFQVLDQIVDIMGQYPDYSMSINGHTDSVGDESSNQLLSEERAKACYAYLISKGISPSRLSFQGFGESSPIADNNRSRGRMLNRRVEFNLYIP</sequence>
<feature type="compositionally biased region" description="Basic and acidic residues" evidence="11">
    <location>
        <begin position="283"/>
        <end position="299"/>
    </location>
</feature>
<evidence type="ECO:0000256" key="3">
    <source>
        <dbReference type="ARBA" id="ARBA00022452"/>
    </source>
</evidence>
<dbReference type="Proteomes" id="UP000223913">
    <property type="component" value="Unassembled WGS sequence"/>
</dbReference>
<dbReference type="Gene3D" id="2.40.160.20">
    <property type="match status" value="1"/>
</dbReference>
<comment type="caution">
    <text evidence="13">The sequence shown here is derived from an EMBL/GenBank/DDBJ whole genome shotgun (WGS) entry which is preliminary data.</text>
</comment>
<keyword evidence="7" id="KW-0626">Porin</keyword>
<keyword evidence="3" id="KW-1134">Transmembrane beta strand</keyword>
<dbReference type="GO" id="GO:0046930">
    <property type="term" value="C:pore complex"/>
    <property type="evidence" value="ECO:0007669"/>
    <property type="project" value="UniProtKB-KW"/>
</dbReference>
<feature type="region of interest" description="Disordered" evidence="11">
    <location>
        <begin position="216"/>
        <end position="369"/>
    </location>
</feature>
<dbReference type="Gene3D" id="3.30.1330.60">
    <property type="entry name" value="OmpA-like domain"/>
    <property type="match status" value="1"/>
</dbReference>
<keyword evidence="9" id="KW-0998">Cell outer membrane</keyword>
<evidence type="ECO:0000313" key="13">
    <source>
        <dbReference type="EMBL" id="PHN02985.1"/>
    </source>
</evidence>
<evidence type="ECO:0000256" key="11">
    <source>
        <dbReference type="SAM" id="MobiDB-lite"/>
    </source>
</evidence>
<accession>A0A2D0N3A5</accession>
<dbReference type="SUPFAM" id="SSF56925">
    <property type="entry name" value="OMPA-like"/>
    <property type="match status" value="1"/>
</dbReference>
<keyword evidence="8 10" id="KW-0472">Membrane</keyword>
<dbReference type="PROSITE" id="PS51123">
    <property type="entry name" value="OMPA_2"/>
    <property type="match status" value="1"/>
</dbReference>
<dbReference type="InterPro" id="IPR011250">
    <property type="entry name" value="OMP/PagP_B-barrel"/>
</dbReference>
<dbReference type="SUPFAM" id="SSF103088">
    <property type="entry name" value="OmpA-like"/>
    <property type="match status" value="1"/>
</dbReference>
<feature type="compositionally biased region" description="Acidic residues" evidence="11">
    <location>
        <begin position="316"/>
        <end position="326"/>
    </location>
</feature>
<feature type="compositionally biased region" description="Basic and acidic residues" evidence="11">
    <location>
        <begin position="335"/>
        <end position="353"/>
    </location>
</feature>
<feature type="compositionally biased region" description="Acidic residues" evidence="11">
    <location>
        <begin position="237"/>
        <end position="246"/>
    </location>
</feature>
<evidence type="ECO:0000313" key="14">
    <source>
        <dbReference type="Proteomes" id="UP000223913"/>
    </source>
</evidence>
<evidence type="ECO:0000256" key="5">
    <source>
        <dbReference type="ARBA" id="ARBA00022729"/>
    </source>
</evidence>
<dbReference type="PRINTS" id="PR01021">
    <property type="entry name" value="OMPADOMAIN"/>
</dbReference>
<dbReference type="PANTHER" id="PTHR30329">
    <property type="entry name" value="STATOR ELEMENT OF FLAGELLAR MOTOR COMPLEX"/>
    <property type="match status" value="1"/>
</dbReference>
<dbReference type="PRINTS" id="PR01023">
    <property type="entry name" value="NAFLGMOTY"/>
</dbReference>
<dbReference type="GO" id="GO:0009279">
    <property type="term" value="C:cell outer membrane"/>
    <property type="evidence" value="ECO:0007669"/>
    <property type="project" value="UniProtKB-SubCell"/>
</dbReference>
<proteinExistence type="predicted"/>
<evidence type="ECO:0000256" key="2">
    <source>
        <dbReference type="ARBA" id="ARBA00022448"/>
    </source>
</evidence>
<dbReference type="InterPro" id="IPR003367">
    <property type="entry name" value="Thrombospondin_3-like_rpt"/>
</dbReference>
<evidence type="ECO:0000259" key="12">
    <source>
        <dbReference type="PROSITE" id="PS51123"/>
    </source>
</evidence>
<dbReference type="RefSeq" id="WP_099153701.1">
    <property type="nucleotide sequence ID" value="NZ_PDUD01000035.1"/>
</dbReference>
<evidence type="ECO:0000256" key="10">
    <source>
        <dbReference type="PROSITE-ProRule" id="PRU00473"/>
    </source>
</evidence>
<comment type="subcellular location">
    <subcellularLocation>
        <location evidence="1">Cell outer membrane</location>
        <topology evidence="1">Multi-pass membrane protein</topology>
    </subcellularLocation>
</comment>
<dbReference type="Gene3D" id="4.10.1080.10">
    <property type="entry name" value="TSP type-3 repeat"/>
    <property type="match status" value="1"/>
</dbReference>
<keyword evidence="2" id="KW-0813">Transport</keyword>
<dbReference type="GO" id="GO:0006811">
    <property type="term" value="P:monoatomic ion transport"/>
    <property type="evidence" value="ECO:0007669"/>
    <property type="project" value="UniProtKB-KW"/>
</dbReference>
<evidence type="ECO:0000256" key="1">
    <source>
        <dbReference type="ARBA" id="ARBA00004571"/>
    </source>
</evidence>
<keyword evidence="6" id="KW-0406">Ion transport</keyword>
<keyword evidence="4" id="KW-0812">Transmembrane</keyword>
<dbReference type="GO" id="GO:0005509">
    <property type="term" value="F:calcium ion binding"/>
    <property type="evidence" value="ECO:0007669"/>
    <property type="project" value="InterPro"/>
</dbReference>
<gene>
    <name evidence="13" type="ORF">CRP01_29720</name>
</gene>